<organism evidence="6 7">
    <name type="scientific">Streptomyces capitiformicae</name>
    <dbReference type="NCBI Taxonomy" id="2014920"/>
    <lineage>
        <taxon>Bacteria</taxon>
        <taxon>Bacillati</taxon>
        <taxon>Actinomycetota</taxon>
        <taxon>Actinomycetes</taxon>
        <taxon>Kitasatosporales</taxon>
        <taxon>Streptomycetaceae</taxon>
        <taxon>Streptomyces</taxon>
    </lineage>
</organism>
<evidence type="ECO:0000313" key="6">
    <source>
        <dbReference type="EMBL" id="GHE66299.1"/>
    </source>
</evidence>
<protein>
    <submittedName>
        <fullName evidence="6">TetR family transcriptional regulator</fullName>
    </submittedName>
</protein>
<dbReference type="RefSeq" id="WP_208921688.1">
    <property type="nucleotide sequence ID" value="NZ_BNAT01000064.1"/>
</dbReference>
<dbReference type="PRINTS" id="PR00455">
    <property type="entry name" value="HTHTETR"/>
</dbReference>
<dbReference type="SUPFAM" id="SSF48498">
    <property type="entry name" value="Tetracyclin repressor-like, C-terminal domain"/>
    <property type="match status" value="1"/>
</dbReference>
<keyword evidence="7" id="KW-1185">Reference proteome</keyword>
<dbReference type="Gene3D" id="1.10.357.10">
    <property type="entry name" value="Tetracycline Repressor, domain 2"/>
    <property type="match status" value="1"/>
</dbReference>
<name>A0A919DQN4_9ACTN</name>
<dbReference type="PROSITE" id="PS50977">
    <property type="entry name" value="HTH_TETR_2"/>
    <property type="match status" value="1"/>
</dbReference>
<dbReference type="EMBL" id="BNAT01000064">
    <property type="protein sequence ID" value="GHE66299.1"/>
    <property type="molecule type" value="Genomic_DNA"/>
</dbReference>
<accession>A0A919DQN4</accession>
<dbReference type="GO" id="GO:0000976">
    <property type="term" value="F:transcription cis-regulatory region binding"/>
    <property type="evidence" value="ECO:0007669"/>
    <property type="project" value="TreeGrafter"/>
</dbReference>
<reference evidence="6" key="1">
    <citation type="journal article" date="2014" name="Int. J. Syst. Evol. Microbiol.">
        <title>Complete genome sequence of Corynebacterium casei LMG S-19264T (=DSM 44701T), isolated from a smear-ripened cheese.</title>
        <authorList>
            <consortium name="US DOE Joint Genome Institute (JGI-PGF)"/>
            <person name="Walter F."/>
            <person name="Albersmeier A."/>
            <person name="Kalinowski J."/>
            <person name="Ruckert C."/>
        </authorList>
    </citation>
    <scope>NUCLEOTIDE SEQUENCE</scope>
    <source>
        <strain evidence="6">CGMCC 4.7403</strain>
    </source>
</reference>
<dbReference type="InterPro" id="IPR036271">
    <property type="entry name" value="Tet_transcr_reg_TetR-rel_C_sf"/>
</dbReference>
<dbReference type="InterPro" id="IPR009057">
    <property type="entry name" value="Homeodomain-like_sf"/>
</dbReference>
<gene>
    <name evidence="6" type="ORF">GCM10017771_89970</name>
</gene>
<keyword evidence="3" id="KW-0804">Transcription</keyword>
<dbReference type="PANTHER" id="PTHR30055:SF240">
    <property type="entry name" value="HTH-TYPE TRANSCRIPTIONAL REGULATOR ACRR"/>
    <property type="match status" value="1"/>
</dbReference>
<comment type="caution">
    <text evidence="6">The sequence shown here is derived from an EMBL/GenBank/DDBJ whole genome shotgun (WGS) entry which is preliminary data.</text>
</comment>
<evidence type="ECO:0000256" key="2">
    <source>
        <dbReference type="ARBA" id="ARBA00023125"/>
    </source>
</evidence>
<keyword evidence="2 4" id="KW-0238">DNA-binding</keyword>
<keyword evidence="1" id="KW-0805">Transcription regulation</keyword>
<evidence type="ECO:0000256" key="1">
    <source>
        <dbReference type="ARBA" id="ARBA00023015"/>
    </source>
</evidence>
<feature type="DNA-binding region" description="H-T-H motif" evidence="4">
    <location>
        <begin position="28"/>
        <end position="47"/>
    </location>
</feature>
<dbReference type="InterPro" id="IPR050109">
    <property type="entry name" value="HTH-type_TetR-like_transc_reg"/>
</dbReference>
<evidence type="ECO:0000259" key="5">
    <source>
        <dbReference type="PROSITE" id="PS50977"/>
    </source>
</evidence>
<evidence type="ECO:0000256" key="3">
    <source>
        <dbReference type="ARBA" id="ARBA00023163"/>
    </source>
</evidence>
<dbReference type="AlphaFoldDB" id="A0A919DQN4"/>
<reference evidence="6" key="2">
    <citation type="submission" date="2020-09" db="EMBL/GenBank/DDBJ databases">
        <authorList>
            <person name="Sun Q."/>
            <person name="Zhou Y."/>
        </authorList>
    </citation>
    <scope>NUCLEOTIDE SEQUENCE</scope>
    <source>
        <strain evidence="6">CGMCC 4.7403</strain>
    </source>
</reference>
<evidence type="ECO:0000313" key="7">
    <source>
        <dbReference type="Proteomes" id="UP000603227"/>
    </source>
</evidence>
<feature type="domain" description="HTH tetR-type" evidence="5">
    <location>
        <begin position="5"/>
        <end position="65"/>
    </location>
</feature>
<dbReference type="PANTHER" id="PTHR30055">
    <property type="entry name" value="HTH-TYPE TRANSCRIPTIONAL REGULATOR RUTR"/>
    <property type="match status" value="1"/>
</dbReference>
<dbReference type="SUPFAM" id="SSF46689">
    <property type="entry name" value="Homeodomain-like"/>
    <property type="match status" value="1"/>
</dbReference>
<proteinExistence type="predicted"/>
<sequence length="215" mass="23923">MADQKPTADLILRKASHLFSVKGFEGTSTRQIADAVGIRQPSLFHHFKSKAAIAEALFAYDCERSPLLRGQLELPDAEPAVTLYQMVRREVETELTSAYDLRGLYLTSVIDRPEFARWKLAYDTARTTGRSLLARGVATGDFIDHNIDLAGEIIGATLWQTIHWPHEKRPPADADEVAGMMLRMVLAHPGKLPAVRRAADHALLALRSLQRDSRG</sequence>
<dbReference type="Proteomes" id="UP000603227">
    <property type="component" value="Unassembled WGS sequence"/>
</dbReference>
<dbReference type="GO" id="GO:0003700">
    <property type="term" value="F:DNA-binding transcription factor activity"/>
    <property type="evidence" value="ECO:0007669"/>
    <property type="project" value="TreeGrafter"/>
</dbReference>
<dbReference type="Pfam" id="PF00440">
    <property type="entry name" value="TetR_N"/>
    <property type="match status" value="1"/>
</dbReference>
<evidence type="ECO:0000256" key="4">
    <source>
        <dbReference type="PROSITE-ProRule" id="PRU00335"/>
    </source>
</evidence>
<dbReference type="InterPro" id="IPR001647">
    <property type="entry name" value="HTH_TetR"/>
</dbReference>